<dbReference type="EMBL" id="CP012541">
    <property type="protein sequence ID" value="ALF48297.1"/>
    <property type="molecule type" value="Genomic_DNA"/>
</dbReference>
<dbReference type="Gene3D" id="3.40.190.10">
    <property type="entry name" value="Periplasmic binding protein-like II"/>
    <property type="match status" value="2"/>
</dbReference>
<comment type="similarity">
    <text evidence="1">Belongs to the bacterial solute-binding protein ModA family.</text>
</comment>
<proteinExistence type="inferred from homology"/>
<dbReference type="NCBIfam" id="TIGR01256">
    <property type="entry name" value="modA"/>
    <property type="match status" value="1"/>
</dbReference>
<name>A0A0M4SCU8_9BACT</name>
<dbReference type="PANTHER" id="PTHR30632">
    <property type="entry name" value="MOLYBDATE-BINDING PERIPLASMIC PROTEIN"/>
    <property type="match status" value="1"/>
</dbReference>
<dbReference type="Pfam" id="PF13531">
    <property type="entry name" value="SBP_bac_11"/>
    <property type="match status" value="1"/>
</dbReference>
<accession>A0A0M4SCU8</accession>
<reference evidence="7" key="1">
    <citation type="submission" date="2015-08" db="EMBL/GenBank/DDBJ databases">
        <title>Comparative genomics of the Campylobacter concisus group.</title>
        <authorList>
            <person name="Miller W.G."/>
            <person name="Yee E."/>
            <person name="Chapman M.H."/>
            <person name="Huynh S."/>
            <person name="Bono J.L."/>
            <person name="On S.L.W."/>
            <person name="St Leger J."/>
            <person name="Foster G."/>
            <person name="Parker C.T."/>
        </authorList>
    </citation>
    <scope>NUCLEOTIDE SEQUENCE [LARGE SCALE GENOMIC DNA]</scope>
    <source>
        <strain evidence="7">ATCC 33237</strain>
    </source>
</reference>
<sequence>MRKVFKFLCVTALLAINAFGAEVNVYAAANTTYAFPELIKEFNKLHPDAKINLTLGASGGLVTQIQNSAPADIFMAADMGFAQKAYDTGFAVAAPKVYAQGAVAIFSIRNVDFKKGIEVVRGLKAISIANPQTAPYGKASIEALKNAKLYDEVEKNIVYAQKISETLSQALSASDVGFIAASALFDEKMSKYKEGVNYIFVPQELYTPIDQGIVLLKHAEKNDDAKAFYEFILGDKSREIFKKFGYNVPAK</sequence>
<dbReference type="InterPro" id="IPR044084">
    <property type="entry name" value="AvModA-like_subst-bd"/>
</dbReference>
<dbReference type="AlphaFoldDB" id="A0A0M4SCU8"/>
<evidence type="ECO:0000256" key="4">
    <source>
        <dbReference type="PIRSR" id="PIRSR004846-1"/>
    </source>
</evidence>
<feature type="signal peptide" evidence="5">
    <location>
        <begin position="1"/>
        <end position="20"/>
    </location>
</feature>
<protein>
    <submittedName>
        <fullName evidence="6">Molybdenum ABC transporter ModABC, periplasmic molybdate-binding protein</fullName>
    </submittedName>
</protein>
<dbReference type="GO" id="GO:0030973">
    <property type="term" value="F:molybdate ion binding"/>
    <property type="evidence" value="ECO:0007669"/>
    <property type="project" value="InterPro"/>
</dbReference>
<dbReference type="PIRSF" id="PIRSF004846">
    <property type="entry name" value="ModA"/>
    <property type="match status" value="1"/>
</dbReference>
<dbReference type="InterPro" id="IPR050682">
    <property type="entry name" value="ModA/WtpA"/>
</dbReference>
<dbReference type="CDD" id="cd13539">
    <property type="entry name" value="PBP2_AvModA"/>
    <property type="match status" value="1"/>
</dbReference>
<dbReference type="GeneID" id="28663328"/>
<feature type="binding site" evidence="4">
    <location>
        <position position="163"/>
    </location>
    <ligand>
        <name>molybdate</name>
        <dbReference type="ChEBI" id="CHEBI:36264"/>
    </ligand>
</feature>
<dbReference type="PATRIC" id="fig|199.248.peg.1702"/>
<evidence type="ECO:0000256" key="5">
    <source>
        <dbReference type="SAM" id="SignalP"/>
    </source>
</evidence>
<feature type="chain" id="PRO_5005801491" evidence="5">
    <location>
        <begin position="21"/>
        <end position="251"/>
    </location>
</feature>
<dbReference type="GO" id="GO:0015689">
    <property type="term" value="P:molybdate ion transport"/>
    <property type="evidence" value="ECO:0007669"/>
    <property type="project" value="InterPro"/>
</dbReference>
<dbReference type="SUPFAM" id="SSF53850">
    <property type="entry name" value="Periplasmic binding protein-like II"/>
    <property type="match status" value="1"/>
</dbReference>
<organism evidence="6 7">
    <name type="scientific">Campylobacter concisus</name>
    <dbReference type="NCBI Taxonomy" id="199"/>
    <lineage>
        <taxon>Bacteria</taxon>
        <taxon>Pseudomonadati</taxon>
        <taxon>Campylobacterota</taxon>
        <taxon>Epsilonproteobacteria</taxon>
        <taxon>Campylobacterales</taxon>
        <taxon>Campylobacteraceae</taxon>
        <taxon>Campylobacter</taxon>
    </lineage>
</organism>
<evidence type="ECO:0000256" key="2">
    <source>
        <dbReference type="ARBA" id="ARBA00022723"/>
    </source>
</evidence>
<dbReference type="KEGG" id="ccoc:CCON33237_1649"/>
<dbReference type="PANTHER" id="PTHR30632:SF14">
    <property type="entry name" value="TUNGSTATE_MOLYBDATE_CHROMATE-BINDING PROTEIN MODA"/>
    <property type="match status" value="1"/>
</dbReference>
<evidence type="ECO:0000313" key="6">
    <source>
        <dbReference type="EMBL" id="ALF48297.1"/>
    </source>
</evidence>
<keyword evidence="4" id="KW-0500">Molybdenum</keyword>
<evidence type="ECO:0000256" key="3">
    <source>
        <dbReference type="ARBA" id="ARBA00022729"/>
    </source>
</evidence>
<dbReference type="RefSeq" id="WP_054197212.1">
    <property type="nucleotide sequence ID" value="NZ_CABMKQ010000018.1"/>
</dbReference>
<dbReference type="InterPro" id="IPR005950">
    <property type="entry name" value="ModA"/>
</dbReference>
<gene>
    <name evidence="6" type="primary">modA</name>
    <name evidence="6" type="ORF">CCON33237_1649</name>
</gene>
<dbReference type="GO" id="GO:0046872">
    <property type="term" value="F:metal ion binding"/>
    <property type="evidence" value="ECO:0007669"/>
    <property type="project" value="UniProtKB-KW"/>
</dbReference>
<keyword evidence="3 5" id="KW-0732">Signal</keyword>
<feature type="binding site" evidence="4">
    <location>
        <position position="58"/>
    </location>
    <ligand>
        <name>molybdate</name>
        <dbReference type="ChEBI" id="CHEBI:36264"/>
    </ligand>
</feature>
<keyword evidence="2 4" id="KW-0479">Metal-binding</keyword>
<evidence type="ECO:0000313" key="7">
    <source>
        <dbReference type="Proteomes" id="UP000066049"/>
    </source>
</evidence>
<dbReference type="Proteomes" id="UP000066049">
    <property type="component" value="Chromosome"/>
</dbReference>
<evidence type="ECO:0000256" key="1">
    <source>
        <dbReference type="ARBA" id="ARBA00009175"/>
    </source>
</evidence>